<accession>A0A1M4TVQ8</accession>
<dbReference type="EMBL" id="FQUV01000001">
    <property type="protein sequence ID" value="SHE48397.1"/>
    <property type="molecule type" value="Genomic_DNA"/>
</dbReference>
<feature type="domain" description="SGNH hydrolase-type esterase" evidence="1">
    <location>
        <begin position="6"/>
        <end position="182"/>
    </location>
</feature>
<evidence type="ECO:0000313" key="3">
    <source>
        <dbReference type="Proteomes" id="UP000184144"/>
    </source>
</evidence>
<dbReference type="Gene3D" id="3.40.50.1110">
    <property type="entry name" value="SGNH hydrolase"/>
    <property type="match status" value="1"/>
</dbReference>
<name>A0A1M4TVQ8_9RHOB</name>
<dbReference type="SUPFAM" id="SSF52266">
    <property type="entry name" value="SGNH hydrolase"/>
    <property type="match status" value="1"/>
</dbReference>
<reference evidence="3" key="1">
    <citation type="submission" date="2016-11" db="EMBL/GenBank/DDBJ databases">
        <authorList>
            <person name="Varghese N."/>
            <person name="Submissions S."/>
        </authorList>
    </citation>
    <scope>NUCLEOTIDE SEQUENCE [LARGE SCALE GENOMIC DNA]</scope>
    <source>
        <strain evidence="3">DSM 100566</strain>
    </source>
</reference>
<dbReference type="STRING" id="1486859.SAMN05444273_101553"/>
<dbReference type="OrthoDB" id="164654at2"/>
<dbReference type="InterPro" id="IPR036514">
    <property type="entry name" value="SGNH_hydro_sf"/>
</dbReference>
<dbReference type="AlphaFoldDB" id="A0A1M4TVQ8"/>
<gene>
    <name evidence="2" type="ORF">SAMN05444273_101553</name>
</gene>
<dbReference type="InterPro" id="IPR013830">
    <property type="entry name" value="SGNH_hydro"/>
</dbReference>
<evidence type="ECO:0000313" key="2">
    <source>
        <dbReference type="EMBL" id="SHE48397.1"/>
    </source>
</evidence>
<sequence>MRSVLAYGDSLTWGSRPDGGGRHPFEDRWPNVLAALSGLEVISDGLRGRTTAFDVPVSPAEMNGATLLPTVLHTHAPLDLVILMLGTNDAFCSGEPGMAARGMARLIEIVRHHPYRTPCDIPQILVVAPPVLVPSDGITKAMIEASREYRGLVGQVAQIGGVAFFDSNTVAETSSLDGLHLDAENTRAIGKALAPIVTGLLR</sequence>
<keyword evidence="3" id="KW-1185">Reference proteome</keyword>
<protein>
    <submittedName>
        <fullName evidence="2">Lysophospholipase L1</fullName>
    </submittedName>
</protein>
<dbReference type="Pfam" id="PF13472">
    <property type="entry name" value="Lipase_GDSL_2"/>
    <property type="match status" value="1"/>
</dbReference>
<dbReference type="RefSeq" id="WP_073140155.1">
    <property type="nucleotide sequence ID" value="NZ_FQUV01000001.1"/>
</dbReference>
<dbReference type="Proteomes" id="UP000184144">
    <property type="component" value="Unassembled WGS sequence"/>
</dbReference>
<proteinExistence type="predicted"/>
<evidence type="ECO:0000259" key="1">
    <source>
        <dbReference type="Pfam" id="PF13472"/>
    </source>
</evidence>
<dbReference type="GO" id="GO:0016788">
    <property type="term" value="F:hydrolase activity, acting on ester bonds"/>
    <property type="evidence" value="ECO:0007669"/>
    <property type="project" value="UniProtKB-ARBA"/>
</dbReference>
<dbReference type="CDD" id="cd01839">
    <property type="entry name" value="SGNH_arylesterase_like"/>
    <property type="match status" value="1"/>
</dbReference>
<organism evidence="2 3">
    <name type="scientific">Litoreibacter ascidiaceicola</name>
    <dbReference type="NCBI Taxonomy" id="1486859"/>
    <lineage>
        <taxon>Bacteria</taxon>
        <taxon>Pseudomonadati</taxon>
        <taxon>Pseudomonadota</taxon>
        <taxon>Alphaproteobacteria</taxon>
        <taxon>Rhodobacterales</taxon>
        <taxon>Roseobacteraceae</taxon>
        <taxon>Litoreibacter</taxon>
    </lineage>
</organism>